<dbReference type="InterPro" id="IPR014776">
    <property type="entry name" value="4pyrrole_Mease_sub2"/>
</dbReference>
<dbReference type="Gene3D" id="3.40.1010.10">
    <property type="entry name" value="Cobalt-precorrin-4 Transmethylase, Domain 1"/>
    <property type="match status" value="1"/>
</dbReference>
<proteinExistence type="predicted"/>
<evidence type="ECO:0000259" key="6">
    <source>
        <dbReference type="Pfam" id="PF00590"/>
    </source>
</evidence>
<accession>D6PKK1</accession>
<name>D6PKK1_9ZZZZ</name>
<evidence type="ECO:0000256" key="4">
    <source>
        <dbReference type="ARBA" id="ARBA00022679"/>
    </source>
</evidence>
<sequence>MYGDLYIVSTPIGNLDDITIRALNVLRDVDFIFAESIERTKSLLAHYDIKKKVISYNKDNEIRKVSSIISYLEKSNNIALVTDAGTPSISDPGYHLLSKLQPEINVIPIPGASSLSCALSVSKIPMNSFISLDFTKKDNDRKKKLNELALYNNPICLFESKHRLLKLLKDIKRYTDRKLKLVYLENLQRSMKLLFMIMSQI</sequence>
<keyword evidence="2" id="KW-0698">rRNA processing</keyword>
<dbReference type="CDD" id="cd11648">
    <property type="entry name" value="RsmI"/>
    <property type="match status" value="1"/>
</dbReference>
<dbReference type="Gene3D" id="3.30.950.10">
    <property type="entry name" value="Methyltransferase, Cobalt-precorrin-4 Transmethylase, Domain 2"/>
    <property type="match status" value="1"/>
</dbReference>
<dbReference type="PANTHER" id="PTHR46111:SF1">
    <property type="entry name" value="RIBOSOMAL RNA SMALL SUBUNIT METHYLTRANSFERASE I"/>
    <property type="match status" value="1"/>
</dbReference>
<reference evidence="7" key="1">
    <citation type="journal article" date="2010" name="ISME J.">
        <title>Metagenome of the Mediterranean deep chlorophyll maximum studied by direct and fosmid library 454 pyrosequencing.</title>
        <authorList>
            <person name="Ghai R."/>
            <person name="Martin-Cuadrado A.B."/>
            <person name="Molto A.G."/>
            <person name="Heredia I.G."/>
            <person name="Cabrera R."/>
            <person name="Martin J."/>
            <person name="Verdu M."/>
            <person name="Deschamps P."/>
            <person name="Moreira D."/>
            <person name="Lopez-Garcia P."/>
            <person name="Mira A."/>
            <person name="Rodriguez-Valera F."/>
        </authorList>
    </citation>
    <scope>NUCLEOTIDE SEQUENCE</scope>
</reference>
<dbReference type="InterPro" id="IPR035996">
    <property type="entry name" value="4pyrrol_Methylase_sf"/>
</dbReference>
<evidence type="ECO:0000313" key="7">
    <source>
        <dbReference type="EMBL" id="ADD96252.1"/>
    </source>
</evidence>
<dbReference type="InterPro" id="IPR014777">
    <property type="entry name" value="4pyrrole_Mease_sub1"/>
</dbReference>
<dbReference type="GO" id="GO:0008168">
    <property type="term" value="F:methyltransferase activity"/>
    <property type="evidence" value="ECO:0007669"/>
    <property type="project" value="UniProtKB-KW"/>
</dbReference>
<dbReference type="InterPro" id="IPR000878">
    <property type="entry name" value="4pyrrol_Mease"/>
</dbReference>
<dbReference type="GO" id="GO:0006364">
    <property type="term" value="P:rRNA processing"/>
    <property type="evidence" value="ECO:0007669"/>
    <property type="project" value="UniProtKB-KW"/>
</dbReference>
<keyword evidence="3 7" id="KW-0489">Methyltransferase</keyword>
<protein>
    <submittedName>
        <fullName evidence="7">Tetrapyrrole methylase family protein</fullName>
    </submittedName>
</protein>
<evidence type="ECO:0000256" key="5">
    <source>
        <dbReference type="ARBA" id="ARBA00022691"/>
    </source>
</evidence>
<dbReference type="AlphaFoldDB" id="D6PKK1"/>
<evidence type="ECO:0000256" key="2">
    <source>
        <dbReference type="ARBA" id="ARBA00022552"/>
    </source>
</evidence>
<evidence type="ECO:0000256" key="3">
    <source>
        <dbReference type="ARBA" id="ARBA00022603"/>
    </source>
</evidence>
<keyword evidence="5" id="KW-0949">S-adenosyl-L-methionine</keyword>
<dbReference type="EMBL" id="GU943127">
    <property type="protein sequence ID" value="ADD96252.1"/>
    <property type="molecule type" value="Genomic_DNA"/>
</dbReference>
<organism evidence="7">
    <name type="scientific">uncultured organism MedDCM-OCT-S08-C1388</name>
    <dbReference type="NCBI Taxonomy" id="743628"/>
    <lineage>
        <taxon>unclassified sequences</taxon>
        <taxon>environmental samples</taxon>
    </lineage>
</organism>
<dbReference type="PIRSF" id="PIRSF005917">
    <property type="entry name" value="MTase_YraL"/>
    <property type="match status" value="1"/>
</dbReference>
<keyword evidence="4" id="KW-0808">Transferase</keyword>
<feature type="domain" description="Tetrapyrrole methylase" evidence="6">
    <location>
        <begin position="5"/>
        <end position="186"/>
    </location>
</feature>
<dbReference type="Pfam" id="PF00590">
    <property type="entry name" value="TP_methylase"/>
    <property type="match status" value="1"/>
</dbReference>
<keyword evidence="1" id="KW-0963">Cytoplasm</keyword>
<dbReference type="GO" id="GO:0032259">
    <property type="term" value="P:methylation"/>
    <property type="evidence" value="ECO:0007669"/>
    <property type="project" value="UniProtKB-KW"/>
</dbReference>
<dbReference type="SUPFAM" id="SSF53790">
    <property type="entry name" value="Tetrapyrrole methylase"/>
    <property type="match status" value="1"/>
</dbReference>
<dbReference type="InterPro" id="IPR008189">
    <property type="entry name" value="rRNA_ssu_MeTfrase_I"/>
</dbReference>
<dbReference type="PANTHER" id="PTHR46111">
    <property type="entry name" value="RIBOSOMAL RNA SMALL SUBUNIT METHYLTRANSFERASE I"/>
    <property type="match status" value="1"/>
</dbReference>
<evidence type="ECO:0000256" key="1">
    <source>
        <dbReference type="ARBA" id="ARBA00022490"/>
    </source>
</evidence>